<comment type="caution">
    <text evidence="1">The sequence shown here is derived from an EMBL/GenBank/DDBJ whole genome shotgun (WGS) entry which is preliminary data.</text>
</comment>
<keyword evidence="2" id="KW-1185">Reference proteome</keyword>
<dbReference type="Proteomes" id="UP001159363">
    <property type="component" value="Chromosome 11"/>
</dbReference>
<reference evidence="1 2" key="1">
    <citation type="submission" date="2023-02" db="EMBL/GenBank/DDBJ databases">
        <title>LHISI_Scaffold_Assembly.</title>
        <authorList>
            <person name="Stuart O.P."/>
            <person name="Cleave R."/>
            <person name="Magrath M.J.L."/>
            <person name="Mikheyev A.S."/>
        </authorList>
    </citation>
    <scope>NUCLEOTIDE SEQUENCE [LARGE SCALE GENOMIC DNA]</scope>
    <source>
        <strain evidence="1">Daus_M_001</strain>
        <tissue evidence="1">Leg muscle</tissue>
    </source>
</reference>
<evidence type="ECO:0000313" key="1">
    <source>
        <dbReference type="EMBL" id="KAJ8871423.1"/>
    </source>
</evidence>
<proteinExistence type="predicted"/>
<dbReference type="EMBL" id="JARBHB010000012">
    <property type="protein sequence ID" value="KAJ8871423.1"/>
    <property type="molecule type" value="Genomic_DNA"/>
</dbReference>
<organism evidence="1 2">
    <name type="scientific">Dryococelus australis</name>
    <dbReference type="NCBI Taxonomy" id="614101"/>
    <lineage>
        <taxon>Eukaryota</taxon>
        <taxon>Metazoa</taxon>
        <taxon>Ecdysozoa</taxon>
        <taxon>Arthropoda</taxon>
        <taxon>Hexapoda</taxon>
        <taxon>Insecta</taxon>
        <taxon>Pterygota</taxon>
        <taxon>Neoptera</taxon>
        <taxon>Polyneoptera</taxon>
        <taxon>Phasmatodea</taxon>
        <taxon>Verophasmatodea</taxon>
        <taxon>Anareolatae</taxon>
        <taxon>Phasmatidae</taxon>
        <taxon>Eurycanthinae</taxon>
        <taxon>Dryococelus</taxon>
    </lineage>
</organism>
<protein>
    <submittedName>
        <fullName evidence="1">Uncharacterized protein</fullName>
    </submittedName>
</protein>
<accession>A0ABQ9GHB6</accession>
<sequence>MTIPLDFLAEIHNMSSVFGATVAERLACSPPTKVVLIKSPAGPPDFRMWESCRTIPLVGGFSRGSPVSTALSFRRYSILTSITLIGSEDLDVKNRPNLFTHSSVRIIGSWSITAVVGLDVVKIRRLGRELTVPENARRPVRPVLPLRRAAPGPCLCRGLGGFPLLVNMRVLSFVNDPAVSWRHQGLWTVLQEFHSVTVEYECLSTCGWGSGGAVASALASHQDDPGSTPGGFASGFSHAGIVLDHAGGFSRGTPVSPALALQRCSILVSYFISCTSTTVIYVSQLESPPLGGCCLALGPLPHAFIYLVLVDGSGRRLEFWITSTQVRAGDICNERAWTLPPNDWEVEELCGTALCVKETVRARKFSSLVSETLERRSPISVWLSTRCLAALPIRNISRHSLANQTRALSPELPAANQKEGTLRCDRAQTYDLRPTAAVELQAAVNADFQLFLLLRRRVPPESYNPVLKPPFEWRRTVRCHPAPAGSLSLRGNARLQ</sequence>
<evidence type="ECO:0000313" key="2">
    <source>
        <dbReference type="Proteomes" id="UP001159363"/>
    </source>
</evidence>
<feature type="non-terminal residue" evidence="1">
    <location>
        <position position="496"/>
    </location>
</feature>
<name>A0ABQ9GHB6_9NEOP</name>
<gene>
    <name evidence="1" type="ORF">PR048_027740</name>
</gene>